<dbReference type="InterPro" id="IPR011009">
    <property type="entry name" value="Kinase-like_dom_sf"/>
</dbReference>
<evidence type="ECO:0000313" key="1">
    <source>
        <dbReference type="EMBL" id="MBB6000727.1"/>
    </source>
</evidence>
<dbReference type="Proteomes" id="UP000578077">
    <property type="component" value="Unassembled WGS sequence"/>
</dbReference>
<protein>
    <submittedName>
        <fullName evidence="1">Aminoglycoside phosphotransferase (APT) family kinase protein</fullName>
    </submittedName>
</protein>
<evidence type="ECO:0000313" key="2">
    <source>
        <dbReference type="Proteomes" id="UP000578077"/>
    </source>
</evidence>
<comment type="caution">
    <text evidence="1">The sequence shown here is derived from an EMBL/GenBank/DDBJ whole genome shotgun (WGS) entry which is preliminary data.</text>
</comment>
<reference evidence="1 2" key="1">
    <citation type="submission" date="2020-08" db="EMBL/GenBank/DDBJ databases">
        <title>Sequencing the genomes of 1000 actinobacteria strains.</title>
        <authorList>
            <person name="Klenk H.-P."/>
        </authorList>
    </citation>
    <scope>NUCLEOTIDE SEQUENCE [LARGE SCALE GENOMIC DNA]</scope>
    <source>
        <strain evidence="1 2">DSM 44593</strain>
    </source>
</reference>
<dbReference type="SUPFAM" id="SSF56112">
    <property type="entry name" value="Protein kinase-like (PK-like)"/>
    <property type="match status" value="1"/>
</dbReference>
<dbReference type="RefSeq" id="WP_312862688.1">
    <property type="nucleotide sequence ID" value="NZ_BAABKT010000038.1"/>
</dbReference>
<name>A0A841E9P1_9ACTN</name>
<gene>
    <name evidence="1" type="ORF">HNR25_004478</name>
</gene>
<sequence length="127" mass="13852">MHDGRAVGFIDVDTAHPGPRLWDLAYAVYRFAPLHAPANPDGVGGPQGQGRRAALFCRAYGRPADAELLDTAAERLRRLAAHIRERARQGSPAFRAHIADGHIDLYESDIAYLETHRAALLRAFAAG</sequence>
<organism evidence="1 2">
    <name type="scientific">Streptomonospora salina</name>
    <dbReference type="NCBI Taxonomy" id="104205"/>
    <lineage>
        <taxon>Bacteria</taxon>
        <taxon>Bacillati</taxon>
        <taxon>Actinomycetota</taxon>
        <taxon>Actinomycetes</taxon>
        <taxon>Streptosporangiales</taxon>
        <taxon>Nocardiopsidaceae</taxon>
        <taxon>Streptomonospora</taxon>
    </lineage>
</organism>
<keyword evidence="1" id="KW-0808">Transferase</keyword>
<accession>A0A841E9P1</accession>
<dbReference type="AlphaFoldDB" id="A0A841E9P1"/>
<dbReference type="GO" id="GO:0016301">
    <property type="term" value="F:kinase activity"/>
    <property type="evidence" value="ECO:0007669"/>
    <property type="project" value="UniProtKB-KW"/>
</dbReference>
<dbReference type="Gene3D" id="3.90.1200.10">
    <property type="match status" value="1"/>
</dbReference>
<proteinExistence type="predicted"/>
<keyword evidence="1" id="KW-0418">Kinase</keyword>
<keyword evidence="2" id="KW-1185">Reference proteome</keyword>
<dbReference type="EMBL" id="JACHLY010000001">
    <property type="protein sequence ID" value="MBB6000727.1"/>
    <property type="molecule type" value="Genomic_DNA"/>
</dbReference>